<feature type="domain" description="Epidermal growth factor receptor-like transmembrane-juxtamembrane segment" evidence="10">
    <location>
        <begin position="98"/>
        <end position="127"/>
    </location>
</feature>
<dbReference type="OMA" id="ISACADC"/>
<gene>
    <name evidence="11" type="ORF">SCHCODRAFT_81433</name>
</gene>
<keyword evidence="3 9" id="KW-0812">Transmembrane</keyword>
<dbReference type="AlphaFoldDB" id="D8PSQ8"/>
<feature type="region of interest" description="Disordered" evidence="8">
    <location>
        <begin position="130"/>
        <end position="238"/>
    </location>
</feature>
<evidence type="ECO:0000256" key="5">
    <source>
        <dbReference type="ARBA" id="ARBA00022840"/>
    </source>
</evidence>
<dbReference type="OrthoDB" id="3003010at2759"/>
<dbReference type="InParanoid" id="D8PSQ8"/>
<feature type="compositionally biased region" description="Low complexity" evidence="8">
    <location>
        <begin position="175"/>
        <end position="191"/>
    </location>
</feature>
<proteinExistence type="predicted"/>
<dbReference type="GeneID" id="9596112"/>
<dbReference type="RefSeq" id="XP_003035284.1">
    <property type="nucleotide sequence ID" value="XM_003035238.1"/>
</dbReference>
<evidence type="ECO:0000313" key="11">
    <source>
        <dbReference type="EMBL" id="EFJ00382.1"/>
    </source>
</evidence>
<keyword evidence="2" id="KW-0597">Phosphoprotein</keyword>
<evidence type="ECO:0000256" key="3">
    <source>
        <dbReference type="ARBA" id="ARBA00022692"/>
    </source>
</evidence>
<dbReference type="GO" id="GO:0071944">
    <property type="term" value="C:cell periphery"/>
    <property type="evidence" value="ECO:0007669"/>
    <property type="project" value="UniProtKB-ARBA"/>
</dbReference>
<accession>D8PSQ8</accession>
<keyword evidence="7 9" id="KW-0472">Membrane</keyword>
<dbReference type="STRING" id="578458.D8PSQ8"/>
<dbReference type="KEGG" id="scm:SCHCO_02484207"/>
<dbReference type="GO" id="GO:0005524">
    <property type="term" value="F:ATP binding"/>
    <property type="evidence" value="ECO:0007669"/>
    <property type="project" value="UniProtKB-KW"/>
</dbReference>
<dbReference type="EMBL" id="GL377303">
    <property type="protein sequence ID" value="EFJ00382.1"/>
    <property type="molecule type" value="Genomic_DNA"/>
</dbReference>
<dbReference type="Pfam" id="PF21314">
    <property type="entry name" value="TM_ErbB1"/>
    <property type="match status" value="1"/>
</dbReference>
<organism evidence="12">
    <name type="scientific">Schizophyllum commune (strain H4-8 / FGSC 9210)</name>
    <name type="common">Split gill fungus</name>
    <dbReference type="NCBI Taxonomy" id="578458"/>
    <lineage>
        <taxon>Eukaryota</taxon>
        <taxon>Fungi</taxon>
        <taxon>Dikarya</taxon>
        <taxon>Basidiomycota</taxon>
        <taxon>Agaricomycotina</taxon>
        <taxon>Agaricomycetes</taxon>
        <taxon>Agaricomycetidae</taxon>
        <taxon>Agaricales</taxon>
        <taxon>Schizophyllaceae</taxon>
        <taxon>Schizophyllum</taxon>
    </lineage>
</organism>
<evidence type="ECO:0000256" key="7">
    <source>
        <dbReference type="ARBA" id="ARBA00023136"/>
    </source>
</evidence>
<feature type="compositionally biased region" description="Low complexity" evidence="8">
    <location>
        <begin position="71"/>
        <end position="86"/>
    </location>
</feature>
<evidence type="ECO:0000313" key="12">
    <source>
        <dbReference type="Proteomes" id="UP000007431"/>
    </source>
</evidence>
<feature type="compositionally biased region" description="Polar residues" evidence="8">
    <location>
        <begin position="51"/>
        <end position="70"/>
    </location>
</feature>
<dbReference type="Proteomes" id="UP000007431">
    <property type="component" value="Unassembled WGS sequence"/>
</dbReference>
<dbReference type="GO" id="GO:0016020">
    <property type="term" value="C:membrane"/>
    <property type="evidence" value="ECO:0007669"/>
    <property type="project" value="UniProtKB-SubCell"/>
</dbReference>
<dbReference type="HOGENOM" id="CLU_053888_2_0_1"/>
<dbReference type="InterPro" id="IPR051694">
    <property type="entry name" value="Immunoregulatory_rcpt-like"/>
</dbReference>
<evidence type="ECO:0000256" key="8">
    <source>
        <dbReference type="SAM" id="MobiDB-lite"/>
    </source>
</evidence>
<evidence type="ECO:0000256" key="6">
    <source>
        <dbReference type="ARBA" id="ARBA00022989"/>
    </source>
</evidence>
<evidence type="ECO:0000256" key="4">
    <source>
        <dbReference type="ARBA" id="ARBA00022741"/>
    </source>
</evidence>
<dbReference type="Gene3D" id="1.20.5.510">
    <property type="entry name" value="Single helix bin"/>
    <property type="match status" value="1"/>
</dbReference>
<evidence type="ECO:0000256" key="9">
    <source>
        <dbReference type="SAM" id="Phobius"/>
    </source>
</evidence>
<protein>
    <submittedName>
        <fullName evidence="11">Expressed protein</fullName>
    </submittedName>
</protein>
<evidence type="ECO:0000256" key="1">
    <source>
        <dbReference type="ARBA" id="ARBA00004167"/>
    </source>
</evidence>
<reference evidence="11 12" key="1">
    <citation type="journal article" date="2010" name="Nat. Biotechnol.">
        <title>Genome sequence of the model mushroom Schizophyllum commune.</title>
        <authorList>
            <person name="Ohm R.A."/>
            <person name="de Jong J.F."/>
            <person name="Lugones L.G."/>
            <person name="Aerts A."/>
            <person name="Kothe E."/>
            <person name="Stajich J.E."/>
            <person name="de Vries R.P."/>
            <person name="Record E."/>
            <person name="Levasseur A."/>
            <person name="Baker S.E."/>
            <person name="Bartholomew K.A."/>
            <person name="Coutinho P.M."/>
            <person name="Erdmann S."/>
            <person name="Fowler T.J."/>
            <person name="Gathman A.C."/>
            <person name="Lombard V."/>
            <person name="Henrissat B."/>
            <person name="Knabe N."/>
            <person name="Kuees U."/>
            <person name="Lilly W.W."/>
            <person name="Lindquist E."/>
            <person name="Lucas S."/>
            <person name="Magnuson J.K."/>
            <person name="Piumi F."/>
            <person name="Raudaskoski M."/>
            <person name="Salamov A."/>
            <person name="Schmutz J."/>
            <person name="Schwarze F.W.M.R."/>
            <person name="vanKuyk P.A."/>
            <person name="Horton J.S."/>
            <person name="Grigoriev I.V."/>
            <person name="Woesten H.A.B."/>
        </authorList>
    </citation>
    <scope>NUCLEOTIDE SEQUENCE [LARGE SCALE GENOMIC DNA]</scope>
    <source>
        <strain evidence="12">H4-8 / FGSC 9210</strain>
    </source>
</reference>
<comment type="subcellular location">
    <subcellularLocation>
        <location evidence="1">Membrane</location>
        <topology evidence="1">Single-pass membrane protein</topology>
    </subcellularLocation>
</comment>
<keyword evidence="6 9" id="KW-1133">Transmembrane helix</keyword>
<dbReference type="InterPro" id="IPR049328">
    <property type="entry name" value="TM_ErbB1"/>
</dbReference>
<sequence>MYSANCSSVAIEEFPRDIPGGTRIPHWAYQDVVTNNTFDIQTAINDAYSNAPESTASAKPTFSTSKSSGHSTATGSGMESSGSSSASGGGSKTNVGAIAGGVVGGVVGLAAIIGLVFFFLRRRKQQRAKAPSSAYLAPPMSSATPPLPPSTPGAFSEKTEFVPPNAPPTPKLYDPSDPTTFPSSPAPTGTTYRPESQYDTSVPYGATTLPYTNQYDGSNNNAPYHQPQAQHYSGVPEV</sequence>
<evidence type="ECO:0000259" key="10">
    <source>
        <dbReference type="Pfam" id="PF21314"/>
    </source>
</evidence>
<dbReference type="VEuPathDB" id="FungiDB:SCHCODRAFT_02484207"/>
<dbReference type="PANTHER" id="PTHR15549">
    <property type="entry name" value="PAIRED IMMUNOGLOBULIN-LIKE TYPE 2 RECEPTOR"/>
    <property type="match status" value="1"/>
</dbReference>
<feature type="transmembrane region" description="Helical" evidence="9">
    <location>
        <begin position="97"/>
        <end position="120"/>
    </location>
</feature>
<feature type="compositionally biased region" description="Polar residues" evidence="8">
    <location>
        <begin position="209"/>
        <end position="231"/>
    </location>
</feature>
<feature type="region of interest" description="Disordered" evidence="8">
    <location>
        <begin position="51"/>
        <end position="91"/>
    </location>
</feature>
<keyword evidence="5" id="KW-0067">ATP-binding</keyword>
<keyword evidence="4" id="KW-0547">Nucleotide-binding</keyword>
<keyword evidence="12" id="KW-1185">Reference proteome</keyword>
<dbReference type="eggNOG" id="ENOG502SDYH">
    <property type="taxonomic scope" value="Eukaryota"/>
</dbReference>
<evidence type="ECO:0000256" key="2">
    <source>
        <dbReference type="ARBA" id="ARBA00022553"/>
    </source>
</evidence>
<name>D8PSQ8_SCHCM</name>